<dbReference type="InterPro" id="IPR004038">
    <property type="entry name" value="Ribosomal_eL8/eL30/eS12/Gad45"/>
</dbReference>
<keyword evidence="3 4" id="KW-0687">Ribonucleoprotein</keyword>
<comment type="similarity">
    <text evidence="1 4">Belongs to the eukaryotic ribosomal protein eS12 family.</text>
</comment>
<dbReference type="GO" id="GO:0005840">
    <property type="term" value="C:ribosome"/>
    <property type="evidence" value="ECO:0007669"/>
    <property type="project" value="UniProtKB-KW"/>
</dbReference>
<dbReference type="InterPro" id="IPR000530">
    <property type="entry name" value="Ribosomal_eS12"/>
</dbReference>
<dbReference type="GO" id="GO:0003735">
    <property type="term" value="F:structural constituent of ribosome"/>
    <property type="evidence" value="ECO:0007669"/>
    <property type="project" value="InterPro"/>
</dbReference>
<dbReference type="GO" id="GO:0006412">
    <property type="term" value="P:translation"/>
    <property type="evidence" value="ECO:0007669"/>
    <property type="project" value="InterPro"/>
</dbReference>
<dbReference type="SUPFAM" id="SSF55315">
    <property type="entry name" value="L30e-like"/>
    <property type="match status" value="1"/>
</dbReference>
<evidence type="ECO:0000256" key="3">
    <source>
        <dbReference type="ARBA" id="ARBA00023274"/>
    </source>
</evidence>
<evidence type="ECO:0000256" key="4">
    <source>
        <dbReference type="RuleBase" id="RU000670"/>
    </source>
</evidence>
<organism evidence="6">
    <name type="scientific">Suberites domuncula</name>
    <name type="common">Sponge</name>
    <dbReference type="NCBI Taxonomy" id="55567"/>
    <lineage>
        <taxon>Eukaryota</taxon>
        <taxon>Metazoa</taxon>
        <taxon>Porifera</taxon>
        <taxon>Demospongiae</taxon>
        <taxon>Heteroscleromorpha</taxon>
        <taxon>Suberitida</taxon>
        <taxon>Suberitidae</taxon>
        <taxon>Suberites</taxon>
    </lineage>
</organism>
<dbReference type="InterPro" id="IPR029064">
    <property type="entry name" value="Ribosomal_eL30-like_sf"/>
</dbReference>
<dbReference type="GO" id="GO:1990904">
    <property type="term" value="C:ribonucleoprotein complex"/>
    <property type="evidence" value="ECO:0007669"/>
    <property type="project" value="UniProtKB-KW"/>
</dbReference>
<dbReference type="PRINTS" id="PR00972">
    <property type="entry name" value="RIBSOMALS12E"/>
</dbReference>
<evidence type="ECO:0000313" key="6">
    <source>
        <dbReference type="EMBL" id="AAX48888.1"/>
    </source>
</evidence>
<evidence type="ECO:0000256" key="1">
    <source>
        <dbReference type="ARBA" id="ARBA00005824"/>
    </source>
</evidence>
<dbReference type="PANTHER" id="PTHR11843">
    <property type="entry name" value="40S RIBOSOMAL PROTEIN S12"/>
    <property type="match status" value="1"/>
</dbReference>
<dbReference type="Pfam" id="PF01248">
    <property type="entry name" value="Ribosomal_L7Ae"/>
    <property type="match status" value="1"/>
</dbReference>
<evidence type="ECO:0000259" key="5">
    <source>
        <dbReference type="Pfam" id="PF01248"/>
    </source>
</evidence>
<name>Q4KTD0_SUBDO</name>
<dbReference type="EMBL" id="AY857469">
    <property type="protein sequence ID" value="AAX48888.1"/>
    <property type="molecule type" value="mRNA"/>
</dbReference>
<feature type="domain" description="Ribosomal protein eL8/eL30/eS12/Gadd45" evidence="5">
    <location>
        <begin position="17"/>
        <end position="111"/>
    </location>
</feature>
<reference evidence="6" key="1">
    <citation type="journal article" date="2006" name="Gene">
        <title>The complete set of ribosomal proteins from the marine sponge Suberites domuncula.</title>
        <authorList>
            <person name="Perina D."/>
            <person name="Cetkovic H."/>
            <person name="Harcet M."/>
            <person name="Premzl M."/>
            <person name="Lukic-Bilela L."/>
            <person name="Mueller W.E.G."/>
            <person name="Gamulin V."/>
        </authorList>
    </citation>
    <scope>NUCLEOTIDE SEQUENCE</scope>
</reference>
<dbReference type="Gene3D" id="3.30.1330.30">
    <property type="match status" value="1"/>
</dbReference>
<dbReference type="AlphaFoldDB" id="Q4KTD0"/>
<proteinExistence type="evidence at transcript level"/>
<dbReference type="FunFam" id="3.30.1330.30:FF:000019">
    <property type="entry name" value="40S ribosomal protein S12"/>
    <property type="match status" value="1"/>
</dbReference>
<evidence type="ECO:0000256" key="2">
    <source>
        <dbReference type="ARBA" id="ARBA00022980"/>
    </source>
</evidence>
<sequence>MADMEGGDASQGMSITDALKEVLRDCQACDGLARGLREAVKCLDKRQALLCVLAKDCSEAAYVRLVEALCNEHQISLIKVDNKEDLGQWVGLCKIDKDGKPRKIVKCSCVVIKEITTATNAWDVIQEYIKVKSISA</sequence>
<accession>Q4KTD0</accession>
<keyword evidence="2 4" id="KW-0689">Ribosomal protein</keyword>
<protein>
    <recommendedName>
        <fullName evidence="4">40S ribosomal protein S12</fullName>
    </recommendedName>
</protein>